<reference evidence="1 2" key="1">
    <citation type="submission" date="2016-07" db="EMBL/GenBank/DDBJ databases">
        <title>Multiple horizontal gene transfer events from other fungi enriched the ability of initially mycotrophic Trichoderma (Ascomycota) to feed on dead plant biomass.</title>
        <authorList>
            <consortium name="DOE Joint Genome Institute"/>
            <person name="Aerts A."/>
            <person name="Atanasova L."/>
            <person name="Chenthamara K."/>
            <person name="Zhang J."/>
            <person name="Grujic M."/>
            <person name="Henrissat B."/>
            <person name="Kuo A."/>
            <person name="Salamov A."/>
            <person name="Lipzen A."/>
            <person name="Labutti K."/>
            <person name="Barry K."/>
            <person name="Miao Y."/>
            <person name="Rahimi M.J."/>
            <person name="Shen Q."/>
            <person name="Grigoriev I.V."/>
            <person name="Kubicek C.P."/>
            <person name="Druzhinina I.S."/>
        </authorList>
    </citation>
    <scope>NUCLEOTIDE SEQUENCE [LARGE SCALE GENOMIC DNA]</scope>
    <source>
        <strain evidence="1 2">CBS 433.97</strain>
    </source>
</reference>
<evidence type="ECO:0000313" key="2">
    <source>
        <dbReference type="Proteomes" id="UP000240493"/>
    </source>
</evidence>
<gene>
    <name evidence="1" type="ORF">M441DRAFT_216744</name>
</gene>
<organism evidence="1 2">
    <name type="scientific">Trichoderma asperellum (strain ATCC 204424 / CBS 433.97 / NBRC 101777)</name>
    <dbReference type="NCBI Taxonomy" id="1042311"/>
    <lineage>
        <taxon>Eukaryota</taxon>
        <taxon>Fungi</taxon>
        <taxon>Dikarya</taxon>
        <taxon>Ascomycota</taxon>
        <taxon>Pezizomycotina</taxon>
        <taxon>Sordariomycetes</taxon>
        <taxon>Hypocreomycetidae</taxon>
        <taxon>Hypocreales</taxon>
        <taxon>Hypocreaceae</taxon>
        <taxon>Trichoderma</taxon>
    </lineage>
</organism>
<keyword evidence="2" id="KW-1185">Reference proteome</keyword>
<dbReference type="OrthoDB" id="10583347at2759"/>
<evidence type="ECO:0000313" key="1">
    <source>
        <dbReference type="EMBL" id="PTB46444.1"/>
    </source>
</evidence>
<sequence length="162" mass="17252">MGSGTNLTPDAKRTFGTTNKLMLEPSGGCPALAHLYQSLGAIYLLNSPMGTCHRPPNGICLKPGSFGLPRQSKAAVLAVTLHQGGPCRSSSHEQRPVSSAVLPICILPIQAYGHINPKGLFIFILAVYHQHRYIPLIRGSNGAITSHHCIGEVCALPPRGRI</sequence>
<accession>A0A2T3ZNS7</accession>
<dbReference type="AlphaFoldDB" id="A0A2T3ZNS7"/>
<proteinExistence type="predicted"/>
<name>A0A2T3ZNS7_TRIA4</name>
<dbReference type="EMBL" id="KZ679256">
    <property type="protein sequence ID" value="PTB46444.1"/>
    <property type="molecule type" value="Genomic_DNA"/>
</dbReference>
<dbReference type="Proteomes" id="UP000240493">
    <property type="component" value="Unassembled WGS sequence"/>
</dbReference>
<protein>
    <submittedName>
        <fullName evidence="1">Uncharacterized protein</fullName>
    </submittedName>
</protein>